<reference evidence="2" key="1">
    <citation type="submission" date="2019-12" db="EMBL/GenBank/DDBJ databases">
        <title>Complete genome of Terracaulis silvestris 0127_4.</title>
        <authorList>
            <person name="Vieira S."/>
            <person name="Riedel T."/>
            <person name="Sproer C."/>
            <person name="Pascual J."/>
            <person name="Boedeker C."/>
            <person name="Overmann J."/>
        </authorList>
    </citation>
    <scope>NUCLEOTIDE SEQUENCE [LARGE SCALE GENOMIC DNA]</scope>
    <source>
        <strain evidence="2">0127_4</strain>
    </source>
</reference>
<dbReference type="Proteomes" id="UP000431269">
    <property type="component" value="Chromosome"/>
</dbReference>
<dbReference type="KEGG" id="tsv:DSM104635_02736"/>
<name>A0A6I6MP17_9CAUL</name>
<organism evidence="1 2">
    <name type="scientific">Terricaulis silvestris</name>
    <dbReference type="NCBI Taxonomy" id="2686094"/>
    <lineage>
        <taxon>Bacteria</taxon>
        <taxon>Pseudomonadati</taxon>
        <taxon>Pseudomonadota</taxon>
        <taxon>Alphaproteobacteria</taxon>
        <taxon>Caulobacterales</taxon>
        <taxon>Caulobacteraceae</taxon>
        <taxon>Terricaulis</taxon>
    </lineage>
</organism>
<evidence type="ECO:0000313" key="1">
    <source>
        <dbReference type="EMBL" id="QGZ95881.1"/>
    </source>
</evidence>
<dbReference type="EMBL" id="CP047045">
    <property type="protein sequence ID" value="QGZ95881.1"/>
    <property type="molecule type" value="Genomic_DNA"/>
</dbReference>
<protein>
    <submittedName>
        <fullName evidence="1">Uncharacterized protein</fullName>
    </submittedName>
</protein>
<proteinExistence type="predicted"/>
<gene>
    <name evidence="1" type="ORF">DSM104635_02736</name>
</gene>
<evidence type="ECO:0000313" key="2">
    <source>
        <dbReference type="Proteomes" id="UP000431269"/>
    </source>
</evidence>
<sequence>MRRVVNFIRRQLTLAPRVNRETSRWRYALMNWGHDPLKLSDTDSPWR</sequence>
<keyword evidence="2" id="KW-1185">Reference proteome</keyword>
<dbReference type="AlphaFoldDB" id="A0A6I6MP17"/>
<accession>A0A6I6MP17</accession>